<proteinExistence type="predicted"/>
<dbReference type="EMBL" id="JBFXLS010000193">
    <property type="protein sequence ID" value="KAL2812228.1"/>
    <property type="molecule type" value="Genomic_DNA"/>
</dbReference>
<organism evidence="2 3">
    <name type="scientific">Aspergillus cavernicola</name>
    <dbReference type="NCBI Taxonomy" id="176166"/>
    <lineage>
        <taxon>Eukaryota</taxon>
        <taxon>Fungi</taxon>
        <taxon>Dikarya</taxon>
        <taxon>Ascomycota</taxon>
        <taxon>Pezizomycotina</taxon>
        <taxon>Eurotiomycetes</taxon>
        <taxon>Eurotiomycetidae</taxon>
        <taxon>Eurotiales</taxon>
        <taxon>Aspergillaceae</taxon>
        <taxon>Aspergillus</taxon>
        <taxon>Aspergillus subgen. Nidulantes</taxon>
    </lineage>
</organism>
<gene>
    <name evidence="2" type="ORF">BDW59DRAFT_178717</name>
</gene>
<comment type="caution">
    <text evidence="2">The sequence shown here is derived from an EMBL/GenBank/DDBJ whole genome shotgun (WGS) entry which is preliminary data.</text>
</comment>
<keyword evidence="1" id="KW-0732">Signal</keyword>
<evidence type="ECO:0000256" key="1">
    <source>
        <dbReference type="SAM" id="SignalP"/>
    </source>
</evidence>
<evidence type="ECO:0000313" key="3">
    <source>
        <dbReference type="Proteomes" id="UP001610335"/>
    </source>
</evidence>
<protein>
    <submittedName>
        <fullName evidence="2">Uncharacterized protein</fullName>
    </submittedName>
</protein>
<accession>A0ABR4H9T6</accession>
<feature type="chain" id="PRO_5046342916" evidence="1">
    <location>
        <begin position="19"/>
        <end position="296"/>
    </location>
</feature>
<sequence length="296" mass="33320">MKFPLFFLLALCISKAAAFGLYGCYERLLYWQAYQMDSGSKKQRIAKACSRNSETAQAVGPVREGRCNLRQFLYYITENELEKEIIADKNKLKDADLAKDKTALDEVASKMYKAGVGMTYNPGRVYEGLNSNSKINEVTENVAGFIEQKGWLGEEEGKPDQELFDQAEKARSRFEFGRKASGARDVGAEIRKQYDREVWDKQPKNRNGEIERDVPLVDEGLVKERMAIPEGGVKGWPTCDLEVAKNSVNAAEAETCRGPMDLKKEFLHPWQEREAAHVLNIQAAKDAKTKITSCSA</sequence>
<keyword evidence="3" id="KW-1185">Reference proteome</keyword>
<dbReference type="Proteomes" id="UP001610335">
    <property type="component" value="Unassembled WGS sequence"/>
</dbReference>
<reference evidence="2 3" key="1">
    <citation type="submission" date="2024-07" db="EMBL/GenBank/DDBJ databases">
        <title>Section-level genome sequencing and comparative genomics of Aspergillus sections Usti and Cavernicolus.</title>
        <authorList>
            <consortium name="Lawrence Berkeley National Laboratory"/>
            <person name="Nybo J.L."/>
            <person name="Vesth T.C."/>
            <person name="Theobald S."/>
            <person name="Frisvad J.C."/>
            <person name="Larsen T.O."/>
            <person name="Kjaerboelling I."/>
            <person name="Rothschild-Mancinelli K."/>
            <person name="Lyhne E.K."/>
            <person name="Kogle M.E."/>
            <person name="Barry K."/>
            <person name="Clum A."/>
            <person name="Na H."/>
            <person name="Ledsgaard L."/>
            <person name="Lin J."/>
            <person name="Lipzen A."/>
            <person name="Kuo A."/>
            <person name="Riley R."/>
            <person name="Mondo S."/>
            <person name="LaButti K."/>
            <person name="Haridas S."/>
            <person name="Pangalinan J."/>
            <person name="Salamov A.A."/>
            <person name="Simmons B.A."/>
            <person name="Magnuson J.K."/>
            <person name="Chen J."/>
            <person name="Drula E."/>
            <person name="Henrissat B."/>
            <person name="Wiebenga A."/>
            <person name="Lubbers R.J."/>
            <person name="Gomes A.C."/>
            <person name="Makela M.R."/>
            <person name="Stajich J."/>
            <person name="Grigoriev I.V."/>
            <person name="Mortensen U.H."/>
            <person name="De vries R.P."/>
            <person name="Baker S.E."/>
            <person name="Andersen M.R."/>
        </authorList>
    </citation>
    <scope>NUCLEOTIDE SEQUENCE [LARGE SCALE GENOMIC DNA]</scope>
    <source>
        <strain evidence="2 3">CBS 600.67</strain>
    </source>
</reference>
<evidence type="ECO:0000313" key="2">
    <source>
        <dbReference type="EMBL" id="KAL2812228.1"/>
    </source>
</evidence>
<feature type="signal peptide" evidence="1">
    <location>
        <begin position="1"/>
        <end position="18"/>
    </location>
</feature>
<name>A0ABR4H9T6_9EURO</name>